<gene>
    <name evidence="1" type="ORF">MNBD_GAMMA03-586</name>
</gene>
<proteinExistence type="predicted"/>
<organism evidence="1">
    <name type="scientific">hydrothermal vent metagenome</name>
    <dbReference type="NCBI Taxonomy" id="652676"/>
    <lineage>
        <taxon>unclassified sequences</taxon>
        <taxon>metagenomes</taxon>
        <taxon>ecological metagenomes</taxon>
    </lineage>
</organism>
<protein>
    <submittedName>
        <fullName evidence="1">Uncharacterized protein</fullName>
    </submittedName>
</protein>
<reference evidence="1" key="1">
    <citation type="submission" date="2018-06" db="EMBL/GenBank/DDBJ databases">
        <authorList>
            <person name="Zhirakovskaya E."/>
        </authorList>
    </citation>
    <scope>NUCLEOTIDE SEQUENCE</scope>
</reference>
<name>A0A3B0WSR1_9ZZZZ</name>
<dbReference type="AlphaFoldDB" id="A0A3B0WSR1"/>
<accession>A0A3B0WSR1</accession>
<sequence length="140" mass="16113">MLGSSHNIDPSFVNNLPLILRDPASALIRVTSLKTMLEMRQNPSGHFLYNDFQLTHSQWQTTLNAAILTKVSYFEIELGFPNIYIDKLIEITSYAYGLPNKSGSVLYQSMIEEHRQMAAWIKKSLLIKQQNLRRNQTRKG</sequence>
<evidence type="ECO:0000313" key="1">
    <source>
        <dbReference type="EMBL" id="VAW46714.1"/>
    </source>
</evidence>
<dbReference type="EMBL" id="UOFC01000112">
    <property type="protein sequence ID" value="VAW46714.1"/>
    <property type="molecule type" value="Genomic_DNA"/>
</dbReference>